<evidence type="ECO:0000313" key="2">
    <source>
        <dbReference type="Proteomes" id="UP000255367"/>
    </source>
</evidence>
<dbReference type="Proteomes" id="UP000255367">
    <property type="component" value="Unassembled WGS sequence"/>
</dbReference>
<proteinExistence type="predicted"/>
<dbReference type="Gene3D" id="3.30.70.120">
    <property type="match status" value="1"/>
</dbReference>
<gene>
    <name evidence="1" type="ORF">NCTC12020_00005</name>
</gene>
<sequence>MVIIVTVHFTVKELAHFLPLEGTHPYIGAVGEITKVAENRLETIVPKAQLATVLDAMKEAHPYEEVAYEVYRLAEPAQVATIGAPWCIS</sequence>
<dbReference type="InterPro" id="IPR036069">
    <property type="entry name" value="DUF34/NIF3_sf"/>
</dbReference>
<dbReference type="PANTHER" id="PTHR41774:SF1">
    <property type="entry name" value="NGG1P INTERACTING FACTOR NIF3"/>
    <property type="match status" value="1"/>
</dbReference>
<accession>A0A380NCN1</accession>
<protein>
    <submittedName>
        <fullName evidence="1">Uncharacterized protein conserved in bacteria</fullName>
    </submittedName>
</protein>
<organism evidence="1 2">
    <name type="scientific">Veillonella criceti</name>
    <dbReference type="NCBI Taxonomy" id="103891"/>
    <lineage>
        <taxon>Bacteria</taxon>
        <taxon>Bacillati</taxon>
        <taxon>Bacillota</taxon>
        <taxon>Negativicutes</taxon>
        <taxon>Veillonellales</taxon>
        <taxon>Veillonellaceae</taxon>
        <taxon>Veillonella</taxon>
    </lineage>
</organism>
<dbReference type="SUPFAM" id="SSF102705">
    <property type="entry name" value="NIF3 (NGG1p interacting factor 3)-like"/>
    <property type="match status" value="1"/>
</dbReference>
<dbReference type="EMBL" id="UHIO01000001">
    <property type="protein sequence ID" value="SUP37028.1"/>
    <property type="molecule type" value="Genomic_DNA"/>
</dbReference>
<evidence type="ECO:0000313" key="1">
    <source>
        <dbReference type="EMBL" id="SUP37028.1"/>
    </source>
</evidence>
<keyword evidence="2" id="KW-1185">Reference proteome</keyword>
<dbReference type="AlphaFoldDB" id="A0A380NCN1"/>
<dbReference type="PANTHER" id="PTHR41774">
    <property type="match status" value="1"/>
</dbReference>
<reference evidence="1 2" key="1">
    <citation type="submission" date="2018-06" db="EMBL/GenBank/DDBJ databases">
        <authorList>
            <consortium name="Pathogen Informatics"/>
            <person name="Doyle S."/>
        </authorList>
    </citation>
    <scope>NUCLEOTIDE SEQUENCE [LARGE SCALE GENOMIC DNA]</scope>
    <source>
        <strain evidence="1 2">NCTC12020</strain>
    </source>
</reference>
<name>A0A380NCN1_9FIRM</name>
<dbReference type="InterPro" id="IPR015867">
    <property type="entry name" value="N-reg_PII/ATP_PRibTrfase_C"/>
</dbReference>
<dbReference type="RefSeq" id="WP_245935665.1">
    <property type="nucleotide sequence ID" value="NZ_UHIO01000001.1"/>
</dbReference>